<keyword evidence="8" id="KW-1185">Reference proteome</keyword>
<comment type="cofactor">
    <cofactor evidence="1 5">
        <name>heme</name>
        <dbReference type="ChEBI" id="CHEBI:30413"/>
    </cofactor>
</comment>
<dbReference type="GO" id="GO:0016705">
    <property type="term" value="F:oxidoreductase activity, acting on paired donors, with incorporation or reduction of molecular oxygen"/>
    <property type="evidence" value="ECO:0007669"/>
    <property type="project" value="InterPro"/>
</dbReference>
<proteinExistence type="inferred from homology"/>
<evidence type="ECO:0000256" key="4">
    <source>
        <dbReference type="ARBA" id="ARBA00023004"/>
    </source>
</evidence>
<gene>
    <name evidence="7" type="ORF">PDIGIT_LOCUS10521</name>
</gene>
<dbReference type="InterPro" id="IPR001128">
    <property type="entry name" value="Cyt_P450"/>
</dbReference>
<evidence type="ECO:0000313" key="8">
    <source>
        <dbReference type="Proteomes" id="UP001152607"/>
    </source>
</evidence>
<dbReference type="SUPFAM" id="SSF48264">
    <property type="entry name" value="Cytochrome P450"/>
    <property type="match status" value="1"/>
</dbReference>
<dbReference type="PANTHER" id="PTHR24305">
    <property type="entry name" value="CYTOCHROME P450"/>
    <property type="match status" value="1"/>
</dbReference>
<dbReference type="InterPro" id="IPR017972">
    <property type="entry name" value="Cyt_P450_CS"/>
</dbReference>
<protein>
    <recommendedName>
        <fullName evidence="9">Cytochrome P450</fullName>
    </recommendedName>
</protein>
<dbReference type="InterPro" id="IPR002401">
    <property type="entry name" value="Cyt_P450_E_grp-I"/>
</dbReference>
<keyword evidence="6" id="KW-0560">Oxidoreductase</keyword>
<dbReference type="GO" id="GO:0004497">
    <property type="term" value="F:monooxygenase activity"/>
    <property type="evidence" value="ECO:0007669"/>
    <property type="project" value="UniProtKB-KW"/>
</dbReference>
<organism evidence="7 8">
    <name type="scientific">Periconia digitata</name>
    <dbReference type="NCBI Taxonomy" id="1303443"/>
    <lineage>
        <taxon>Eukaryota</taxon>
        <taxon>Fungi</taxon>
        <taxon>Dikarya</taxon>
        <taxon>Ascomycota</taxon>
        <taxon>Pezizomycotina</taxon>
        <taxon>Dothideomycetes</taxon>
        <taxon>Pleosporomycetidae</taxon>
        <taxon>Pleosporales</taxon>
        <taxon>Massarineae</taxon>
        <taxon>Periconiaceae</taxon>
        <taxon>Periconia</taxon>
    </lineage>
</organism>
<evidence type="ECO:0000256" key="1">
    <source>
        <dbReference type="ARBA" id="ARBA00001971"/>
    </source>
</evidence>
<dbReference type="PROSITE" id="PS00086">
    <property type="entry name" value="CYTOCHROME_P450"/>
    <property type="match status" value="1"/>
</dbReference>
<evidence type="ECO:0000313" key="7">
    <source>
        <dbReference type="EMBL" id="CAI6337409.1"/>
    </source>
</evidence>
<dbReference type="OrthoDB" id="1470350at2759"/>
<keyword evidence="3 5" id="KW-0479">Metal-binding</keyword>
<dbReference type="PRINTS" id="PR00385">
    <property type="entry name" value="P450"/>
</dbReference>
<evidence type="ECO:0000256" key="3">
    <source>
        <dbReference type="ARBA" id="ARBA00022723"/>
    </source>
</evidence>
<evidence type="ECO:0008006" key="9">
    <source>
        <dbReference type="Google" id="ProtNLM"/>
    </source>
</evidence>
<dbReference type="GO" id="GO:0020037">
    <property type="term" value="F:heme binding"/>
    <property type="evidence" value="ECO:0007669"/>
    <property type="project" value="InterPro"/>
</dbReference>
<dbReference type="InterPro" id="IPR036396">
    <property type="entry name" value="Cyt_P450_sf"/>
</dbReference>
<dbReference type="GO" id="GO:0005506">
    <property type="term" value="F:iron ion binding"/>
    <property type="evidence" value="ECO:0007669"/>
    <property type="project" value="InterPro"/>
</dbReference>
<evidence type="ECO:0000256" key="5">
    <source>
        <dbReference type="PIRSR" id="PIRSR602401-1"/>
    </source>
</evidence>
<dbReference type="PRINTS" id="PR00463">
    <property type="entry name" value="EP450I"/>
</dbReference>
<keyword evidence="5 6" id="KW-0349">Heme</keyword>
<evidence type="ECO:0000256" key="6">
    <source>
        <dbReference type="RuleBase" id="RU000461"/>
    </source>
</evidence>
<name>A0A9W4ULB1_9PLEO</name>
<dbReference type="PANTHER" id="PTHR24305:SF166">
    <property type="entry name" value="CYTOCHROME P450 12A4, MITOCHONDRIAL-RELATED"/>
    <property type="match status" value="1"/>
</dbReference>
<keyword evidence="4 5" id="KW-0408">Iron</keyword>
<evidence type="ECO:0000256" key="2">
    <source>
        <dbReference type="ARBA" id="ARBA00010617"/>
    </source>
</evidence>
<keyword evidence="6" id="KW-0503">Monooxygenase</keyword>
<dbReference type="CDD" id="cd11070">
    <property type="entry name" value="CYP56-like"/>
    <property type="match status" value="1"/>
</dbReference>
<dbReference type="Pfam" id="PF00067">
    <property type="entry name" value="p450"/>
    <property type="match status" value="1"/>
</dbReference>
<dbReference type="AlphaFoldDB" id="A0A9W4ULB1"/>
<dbReference type="InterPro" id="IPR050121">
    <property type="entry name" value="Cytochrome_P450_monoxygenase"/>
</dbReference>
<sequence length="556" mass="63104">MLSIVLTICSPVALFVIYTAWSLFSNYLIARKVGLPLFVIPVSPENPLWLLLCHYIIPLLSYVPFGNGNFTRFGETGWEFREKARVHIEYGDAIIIATPGKNWIYMCDADVIRDIIRRERQGDFARPVELLAMLDVFGPNISTMNGADWQRQRKCTAASFNEQSNVLVWTESLRQGQQLLQYWKNNTSVPGVSTMAKDTRTLALNVLVHAAFGKSFDFQGTHDKKITSGPLSYRDALALILENAIAILALGPQTLERLAFIPPLGRLSEAAKQFRKYMLDMFEEYTHSNDSMPENKLQGNLMTSLIRASLTDKLITPDEAIGNMFVFNFAGHDTTSHSLAFTFMLLAAHPEVQDWMAEEIRYVLGEKQISELNYSEFPRFVRTLSVLLETVRLYNPLLSIVKGTETQPSLLTVRGKVVTIPPHTRVLLNLNALQTHPRYWGSDGESFNPSRWIHSTPSGTSNIHDREYLQMNEHGAYIPWGEGNRSCPGKKFAQVEHVAVMVSMFRDHVIGVKRWEGESAENARERARGALRDSGMKLLLQMLRPEKTPLVWERRV</sequence>
<dbReference type="EMBL" id="CAOQHR010000007">
    <property type="protein sequence ID" value="CAI6337409.1"/>
    <property type="molecule type" value="Genomic_DNA"/>
</dbReference>
<dbReference type="Gene3D" id="1.10.630.10">
    <property type="entry name" value="Cytochrome P450"/>
    <property type="match status" value="1"/>
</dbReference>
<reference evidence="7" key="1">
    <citation type="submission" date="2023-01" db="EMBL/GenBank/DDBJ databases">
        <authorList>
            <person name="Van Ghelder C."/>
            <person name="Rancurel C."/>
        </authorList>
    </citation>
    <scope>NUCLEOTIDE SEQUENCE</scope>
    <source>
        <strain evidence="7">CNCM I-4278</strain>
    </source>
</reference>
<dbReference type="Proteomes" id="UP001152607">
    <property type="component" value="Unassembled WGS sequence"/>
</dbReference>
<feature type="binding site" description="axial binding residue" evidence="5">
    <location>
        <position position="487"/>
    </location>
    <ligand>
        <name>heme</name>
        <dbReference type="ChEBI" id="CHEBI:30413"/>
    </ligand>
    <ligandPart>
        <name>Fe</name>
        <dbReference type="ChEBI" id="CHEBI:18248"/>
    </ligandPart>
</feature>
<accession>A0A9W4ULB1</accession>
<comment type="caution">
    <text evidence="7">The sequence shown here is derived from an EMBL/GenBank/DDBJ whole genome shotgun (WGS) entry which is preliminary data.</text>
</comment>
<comment type="similarity">
    <text evidence="2 6">Belongs to the cytochrome P450 family.</text>
</comment>